<dbReference type="PANTHER" id="PTHR13847:SF274">
    <property type="entry name" value="RIESKE 2FE-2S IRON-SULFUR PROTEIN YHFW-RELATED"/>
    <property type="match status" value="1"/>
</dbReference>
<dbReference type="InterPro" id="IPR036188">
    <property type="entry name" value="FAD/NAD-bd_sf"/>
</dbReference>
<dbReference type="GO" id="GO:0016705">
    <property type="term" value="F:oxidoreductase activity, acting on paired donors, with incorporation or reduction of molecular oxygen"/>
    <property type="evidence" value="ECO:0007669"/>
    <property type="project" value="UniProtKB-ARBA"/>
</dbReference>
<evidence type="ECO:0000256" key="6">
    <source>
        <dbReference type="SAM" id="MobiDB-lite"/>
    </source>
</evidence>
<dbReference type="Gene3D" id="3.30.9.10">
    <property type="entry name" value="D-Amino Acid Oxidase, subunit A, domain 2"/>
    <property type="match status" value="1"/>
</dbReference>
<evidence type="ECO:0000256" key="2">
    <source>
        <dbReference type="ARBA" id="ARBA00022723"/>
    </source>
</evidence>
<keyword evidence="3" id="KW-0408">Iron</keyword>
<dbReference type="PRINTS" id="PR00162">
    <property type="entry name" value="RIESKE"/>
</dbReference>
<evidence type="ECO:0000256" key="3">
    <source>
        <dbReference type="ARBA" id="ARBA00023004"/>
    </source>
</evidence>
<dbReference type="Gene3D" id="2.102.10.10">
    <property type="entry name" value="Rieske [2Fe-2S] iron-sulphur domain"/>
    <property type="match status" value="1"/>
</dbReference>
<dbReference type="CDD" id="cd03477">
    <property type="entry name" value="Rieske_YhfW_C"/>
    <property type="match status" value="1"/>
</dbReference>
<accession>A0A6J4RLK5</accession>
<gene>
    <name evidence="8" type="ORF">AVDCRST_MAG13-548</name>
</gene>
<keyword evidence="5" id="KW-1015">Disulfide bond</keyword>
<dbReference type="GO" id="GO:0005737">
    <property type="term" value="C:cytoplasm"/>
    <property type="evidence" value="ECO:0007669"/>
    <property type="project" value="TreeGrafter"/>
</dbReference>
<dbReference type="AlphaFoldDB" id="A0A6J4RLK5"/>
<evidence type="ECO:0000259" key="7">
    <source>
        <dbReference type="PROSITE" id="PS51296"/>
    </source>
</evidence>
<evidence type="ECO:0000256" key="4">
    <source>
        <dbReference type="ARBA" id="ARBA00023014"/>
    </source>
</evidence>
<dbReference type="EMBL" id="CADCVO010000081">
    <property type="protein sequence ID" value="CAA9472118.1"/>
    <property type="molecule type" value="Genomic_DNA"/>
</dbReference>
<evidence type="ECO:0000313" key="8">
    <source>
        <dbReference type="EMBL" id="CAA9472118.1"/>
    </source>
</evidence>
<dbReference type="Pfam" id="PF00355">
    <property type="entry name" value="Rieske"/>
    <property type="match status" value="1"/>
</dbReference>
<keyword evidence="4" id="KW-0411">Iron-sulfur</keyword>
<protein>
    <submittedName>
        <fullName evidence="8">FAD dependent oxidoreductase</fullName>
    </submittedName>
</protein>
<reference evidence="8" key="1">
    <citation type="submission" date="2020-02" db="EMBL/GenBank/DDBJ databases">
        <authorList>
            <person name="Meier V. D."/>
        </authorList>
    </citation>
    <scope>NUCLEOTIDE SEQUENCE</scope>
    <source>
        <strain evidence="8">AVDCRST_MAG13</strain>
    </source>
</reference>
<dbReference type="SUPFAM" id="SSF51905">
    <property type="entry name" value="FAD/NAD(P)-binding domain"/>
    <property type="match status" value="1"/>
</dbReference>
<keyword evidence="2" id="KW-0479">Metal-binding</keyword>
<dbReference type="Pfam" id="PF01266">
    <property type="entry name" value="DAO"/>
    <property type="match status" value="1"/>
</dbReference>
<evidence type="ECO:0000256" key="5">
    <source>
        <dbReference type="ARBA" id="ARBA00023157"/>
    </source>
</evidence>
<feature type="region of interest" description="Disordered" evidence="6">
    <location>
        <begin position="1"/>
        <end position="25"/>
    </location>
</feature>
<dbReference type="InterPro" id="IPR005805">
    <property type="entry name" value="Rieske_Fe-S_prot_C"/>
</dbReference>
<dbReference type="PANTHER" id="PTHR13847">
    <property type="entry name" value="SARCOSINE DEHYDROGENASE-RELATED"/>
    <property type="match status" value="1"/>
</dbReference>
<evidence type="ECO:0000256" key="1">
    <source>
        <dbReference type="ARBA" id="ARBA00022714"/>
    </source>
</evidence>
<dbReference type="SUPFAM" id="SSF50022">
    <property type="entry name" value="ISP domain"/>
    <property type="match status" value="1"/>
</dbReference>
<organism evidence="8">
    <name type="scientific">uncultured Solirubrobacteraceae bacterium</name>
    <dbReference type="NCBI Taxonomy" id="1162706"/>
    <lineage>
        <taxon>Bacteria</taxon>
        <taxon>Bacillati</taxon>
        <taxon>Actinomycetota</taxon>
        <taxon>Thermoleophilia</taxon>
        <taxon>Solirubrobacterales</taxon>
        <taxon>Solirubrobacteraceae</taxon>
        <taxon>environmental samples</taxon>
    </lineage>
</organism>
<dbReference type="GO" id="GO:0016020">
    <property type="term" value="C:membrane"/>
    <property type="evidence" value="ECO:0007669"/>
    <property type="project" value="InterPro"/>
</dbReference>
<dbReference type="InterPro" id="IPR036922">
    <property type="entry name" value="Rieske_2Fe-2S_sf"/>
</dbReference>
<dbReference type="InterPro" id="IPR006076">
    <property type="entry name" value="FAD-dep_OxRdtase"/>
</dbReference>
<dbReference type="GO" id="GO:0046872">
    <property type="term" value="F:metal ion binding"/>
    <property type="evidence" value="ECO:0007669"/>
    <property type="project" value="UniProtKB-KW"/>
</dbReference>
<dbReference type="GO" id="GO:0004497">
    <property type="term" value="F:monooxygenase activity"/>
    <property type="evidence" value="ECO:0007669"/>
    <property type="project" value="UniProtKB-ARBA"/>
</dbReference>
<proteinExistence type="predicted"/>
<dbReference type="GO" id="GO:0051537">
    <property type="term" value="F:2 iron, 2 sulfur cluster binding"/>
    <property type="evidence" value="ECO:0007669"/>
    <property type="project" value="UniProtKB-KW"/>
</dbReference>
<feature type="domain" description="Rieske" evidence="7">
    <location>
        <begin position="419"/>
        <end position="505"/>
    </location>
</feature>
<keyword evidence="1" id="KW-0001">2Fe-2S</keyword>
<sequence length="505" mass="54299">MEDDGRGTHRSLWLDDTPGTDHPPLEGDLSCDVVVVGGGITGLTSALLLARGGASVVLLDQGRVGTGTTGHTTGKVTSQHHITYSQVEKSHGGDGAAIYGAAMEAAKELVADLVGEGIACDFRRRPAYVFAESSAERELVERETEAARRAGLPATFDEEVPLPFATAGGMRFDGQAEFHARRYLLGLAERLQDAGGRIFEHTRAVQVEEGRPCVVHTTQGTVRCDHVVVGTLMPFLDRGGHFARAFPSRSYVVTARVEQDLPPASLINALPPLRSIRSVPYRGEELLMVLGEDHHTGSSEATPERFEKLIAYVDEHWGLRSVVHRWSAQDYSPDDGVPYIGPVTPGSERVHVATGYKKWGLTSGTLAGMLTADAIAGRDNPWAGLFSASRVNPLAEAPRFVMENARVGLRFVGDRVASLSRRDIAQLEPGEAAIVSSRGEKVAGFRDDGGALHAVSTRCTHLGCQVAWNAAERSWDCPCHGSRFDVDGAILNGPATRPLPRRPTP</sequence>
<dbReference type="InterPro" id="IPR038010">
    <property type="entry name" value="YhfW_C"/>
</dbReference>
<name>A0A6J4RLK5_9ACTN</name>
<dbReference type="PROSITE" id="PS51296">
    <property type="entry name" value="RIESKE"/>
    <property type="match status" value="1"/>
</dbReference>
<dbReference type="Gene3D" id="3.50.50.60">
    <property type="entry name" value="FAD/NAD(P)-binding domain"/>
    <property type="match status" value="1"/>
</dbReference>
<dbReference type="InterPro" id="IPR017941">
    <property type="entry name" value="Rieske_2Fe-2S"/>
</dbReference>